<dbReference type="AlphaFoldDB" id="A0A023FUJ5"/>
<evidence type="ECO:0000256" key="3">
    <source>
        <dbReference type="SAM" id="MobiDB-lite"/>
    </source>
</evidence>
<keyword evidence="2" id="KW-0768">Sushi</keyword>
<evidence type="ECO:0000259" key="5">
    <source>
        <dbReference type="PROSITE" id="PS50923"/>
    </source>
</evidence>
<feature type="compositionally biased region" description="Basic residues" evidence="3">
    <location>
        <begin position="361"/>
        <end position="370"/>
    </location>
</feature>
<name>A0A023FUJ5_AMBCJ</name>
<feature type="compositionally biased region" description="Basic and acidic residues" evidence="3">
    <location>
        <begin position="312"/>
        <end position="322"/>
    </location>
</feature>
<dbReference type="Pfam" id="PF00084">
    <property type="entry name" value="Sushi"/>
    <property type="match status" value="1"/>
</dbReference>
<feature type="compositionally biased region" description="Basic and acidic residues" evidence="3">
    <location>
        <begin position="162"/>
        <end position="194"/>
    </location>
</feature>
<dbReference type="SMART" id="SM00032">
    <property type="entry name" value="CCP"/>
    <property type="match status" value="1"/>
</dbReference>
<dbReference type="CDD" id="cd00033">
    <property type="entry name" value="CCP"/>
    <property type="match status" value="1"/>
</dbReference>
<organism evidence="6">
    <name type="scientific">Amblyomma cajennense</name>
    <name type="common">Cayenne tick</name>
    <name type="synonym">Acarus cajennensis</name>
    <dbReference type="NCBI Taxonomy" id="34607"/>
    <lineage>
        <taxon>Eukaryota</taxon>
        <taxon>Metazoa</taxon>
        <taxon>Ecdysozoa</taxon>
        <taxon>Arthropoda</taxon>
        <taxon>Chelicerata</taxon>
        <taxon>Arachnida</taxon>
        <taxon>Acari</taxon>
        <taxon>Parasitiformes</taxon>
        <taxon>Ixodida</taxon>
        <taxon>Ixodoidea</taxon>
        <taxon>Ixodidae</taxon>
        <taxon>Amblyomminae</taxon>
        <taxon>Amblyomma</taxon>
    </lineage>
</organism>
<feature type="region of interest" description="Disordered" evidence="3">
    <location>
        <begin position="136"/>
        <end position="234"/>
    </location>
</feature>
<reference evidence="6" key="1">
    <citation type="submission" date="2014-03" db="EMBL/GenBank/DDBJ databases">
        <title>The sialotranscriptome of Amblyomma triste, Amblyomma parvum and Amblyomma cajennense ticks, uncovered by 454-based RNA-seq.</title>
        <authorList>
            <person name="Garcia G.R."/>
            <person name="Gardinassi L.G."/>
            <person name="Ribeiro J.M."/>
            <person name="Anatriello E."/>
            <person name="Ferreira B.R."/>
            <person name="Moreira H.N."/>
            <person name="Mafra C."/>
            <person name="Olegario M.M."/>
            <person name="Szabo P.J."/>
            <person name="Miranda-Santos I.K."/>
            <person name="Maruyama S.R."/>
        </authorList>
    </citation>
    <scope>NUCLEOTIDE SEQUENCE</scope>
    <source>
        <strain evidence="6">Uberlandia</strain>
        <tissue evidence="6">Salivary glands</tissue>
    </source>
</reference>
<evidence type="ECO:0000256" key="2">
    <source>
        <dbReference type="PROSITE-ProRule" id="PRU00302"/>
    </source>
</evidence>
<evidence type="ECO:0000256" key="1">
    <source>
        <dbReference type="ARBA" id="ARBA00023157"/>
    </source>
</evidence>
<dbReference type="InterPro" id="IPR000436">
    <property type="entry name" value="Sushi_SCR_CCP_dom"/>
</dbReference>
<keyword evidence="1" id="KW-1015">Disulfide bond</keyword>
<dbReference type="Gene3D" id="2.10.70.10">
    <property type="entry name" value="Complement Module, domain 1"/>
    <property type="match status" value="1"/>
</dbReference>
<comment type="caution">
    <text evidence="2">Lacks conserved residue(s) required for the propagation of feature annotation.</text>
</comment>
<protein>
    <submittedName>
        <fullName evidence="6">Putative retinitis pigmentosa gtpase regulator b</fullName>
    </submittedName>
</protein>
<feature type="domain" description="Sushi" evidence="5">
    <location>
        <begin position="32"/>
        <end position="86"/>
    </location>
</feature>
<dbReference type="EMBL" id="GBBK01000084">
    <property type="protein sequence ID" value="JAC24398.1"/>
    <property type="molecule type" value="mRNA"/>
</dbReference>
<accession>A0A023FUJ5</accession>
<evidence type="ECO:0000256" key="4">
    <source>
        <dbReference type="SAM" id="SignalP"/>
    </source>
</evidence>
<feature type="region of interest" description="Disordered" evidence="3">
    <location>
        <begin position="248"/>
        <end position="396"/>
    </location>
</feature>
<dbReference type="SUPFAM" id="SSF57535">
    <property type="entry name" value="Complement control module/SCR domain"/>
    <property type="match status" value="1"/>
</dbReference>
<dbReference type="InterPro" id="IPR035976">
    <property type="entry name" value="Sushi/SCR/CCP_sf"/>
</dbReference>
<feature type="compositionally biased region" description="Acidic residues" evidence="3">
    <location>
        <begin position="375"/>
        <end position="396"/>
    </location>
</feature>
<evidence type="ECO:0000313" key="6">
    <source>
        <dbReference type="EMBL" id="JAC24398.1"/>
    </source>
</evidence>
<sequence>MGIVPWLTLLCALFGALQAGPSSSSRSEEVYLGCPAPRSPENGLSFIFNQGRLVRYRCHPGFTLRGHSQAVCHHNSWNRPAPLCLAKNGTRRDTMLSHHGDEHNHAGRQPFEWDSMYKEDKLPLINGQWRKPHHRASHVFSVSGSSKEATERTATEQQLIDDEVKIAEMRHHQEQDVRRNRLEEDNRRGSREQEPLVSAASEDNEVPTPSPDSVEAAKHGSSHHTVATSHSVDAESLPHLKKYYKWKEDSPKHHSTKYSASRLAHGRHSSGEAVSSTASRERDDRIDDDDDGVKTTVESPASDTASGVTESAPREAWRKQSDISDYWRSLSGGYSSERRARGRGHTTSHGPDGEETTTHKTVSRAFKRSYLHSDDDYDLDDEDNDDDEDDEPSADD</sequence>
<proteinExistence type="evidence at transcript level"/>
<feature type="chain" id="PRO_5001521347" evidence="4">
    <location>
        <begin position="20"/>
        <end position="396"/>
    </location>
</feature>
<feature type="compositionally biased region" description="Polar residues" evidence="3">
    <location>
        <begin position="296"/>
        <end position="309"/>
    </location>
</feature>
<keyword evidence="4" id="KW-0732">Signal</keyword>
<dbReference type="PROSITE" id="PS50923">
    <property type="entry name" value="SUSHI"/>
    <property type="match status" value="1"/>
</dbReference>
<feature type="signal peptide" evidence="4">
    <location>
        <begin position="1"/>
        <end position="19"/>
    </location>
</feature>
<feature type="non-terminal residue" evidence="6">
    <location>
        <position position="396"/>
    </location>
</feature>